<dbReference type="InterPro" id="IPR035584">
    <property type="entry name" value="PurF_N"/>
</dbReference>
<evidence type="ECO:0000256" key="3">
    <source>
        <dbReference type="ARBA" id="ARBA00022676"/>
    </source>
</evidence>
<dbReference type="SUPFAM" id="SSF56235">
    <property type="entry name" value="N-terminal nucleophile aminohydrolases (Ntn hydrolases)"/>
    <property type="match status" value="1"/>
</dbReference>
<feature type="active site" description="Nucleophile" evidence="7 9">
    <location>
        <position position="2"/>
    </location>
</feature>
<organism evidence="12">
    <name type="scientific">Leucothrix mucor</name>
    <dbReference type="NCBI Taxonomy" id="45248"/>
    <lineage>
        <taxon>Bacteria</taxon>
        <taxon>Pseudomonadati</taxon>
        <taxon>Pseudomonadota</taxon>
        <taxon>Gammaproteobacteria</taxon>
        <taxon>Thiotrichales</taxon>
        <taxon>Thiotrichaceae</taxon>
        <taxon>Leucothrix</taxon>
    </lineage>
</organism>
<feature type="binding site" evidence="7 10">
    <location>
        <position position="366"/>
    </location>
    <ligand>
        <name>Mg(2+)</name>
        <dbReference type="ChEBI" id="CHEBI:18420"/>
    </ligand>
</feature>
<dbReference type="HAMAP" id="MF_01931">
    <property type="entry name" value="PurF"/>
    <property type="match status" value="1"/>
</dbReference>
<gene>
    <name evidence="7" type="primary">purF</name>
    <name evidence="12" type="ORF">ENJ51_07475</name>
</gene>
<dbReference type="AlphaFoldDB" id="A0A7V2T000"/>
<keyword evidence="4 7" id="KW-0808">Transferase</keyword>
<evidence type="ECO:0000256" key="4">
    <source>
        <dbReference type="ARBA" id="ARBA00022679"/>
    </source>
</evidence>
<dbReference type="Proteomes" id="UP000885750">
    <property type="component" value="Unassembled WGS sequence"/>
</dbReference>
<dbReference type="GO" id="GO:0004044">
    <property type="term" value="F:amidophosphoribosyltransferase activity"/>
    <property type="evidence" value="ECO:0007669"/>
    <property type="project" value="UniProtKB-UniRule"/>
</dbReference>
<dbReference type="CDD" id="cd06223">
    <property type="entry name" value="PRTases_typeI"/>
    <property type="match status" value="1"/>
</dbReference>
<feature type="domain" description="Glutamine amidotransferase type-2" evidence="11">
    <location>
        <begin position="2"/>
        <end position="235"/>
    </location>
</feature>
<feature type="binding site" evidence="7 10">
    <location>
        <position position="367"/>
    </location>
    <ligand>
        <name>Mg(2+)</name>
        <dbReference type="ChEBI" id="CHEBI:18420"/>
    </ligand>
</feature>
<evidence type="ECO:0000256" key="8">
    <source>
        <dbReference type="PIRNR" id="PIRNR000485"/>
    </source>
</evidence>
<evidence type="ECO:0000256" key="1">
    <source>
        <dbReference type="ARBA" id="ARBA00005209"/>
    </source>
</evidence>
<name>A0A7V2T000_LEUMU</name>
<comment type="catalytic activity">
    <reaction evidence="7 8">
        <text>5-phospho-beta-D-ribosylamine + L-glutamate + diphosphate = 5-phospho-alpha-D-ribose 1-diphosphate + L-glutamine + H2O</text>
        <dbReference type="Rhea" id="RHEA:14905"/>
        <dbReference type="ChEBI" id="CHEBI:15377"/>
        <dbReference type="ChEBI" id="CHEBI:29985"/>
        <dbReference type="ChEBI" id="CHEBI:33019"/>
        <dbReference type="ChEBI" id="CHEBI:58017"/>
        <dbReference type="ChEBI" id="CHEBI:58359"/>
        <dbReference type="ChEBI" id="CHEBI:58681"/>
        <dbReference type="EC" id="2.4.2.14"/>
    </reaction>
</comment>
<dbReference type="Pfam" id="PF13522">
    <property type="entry name" value="GATase_6"/>
    <property type="match status" value="1"/>
</dbReference>
<keyword evidence="6 7" id="KW-0315">Glutamine amidotransferase</keyword>
<dbReference type="InterPro" id="IPR005854">
    <property type="entry name" value="PurF"/>
</dbReference>
<keyword evidence="5 7" id="KW-0658">Purine biosynthesis</keyword>
<dbReference type="GO" id="GO:0009113">
    <property type="term" value="P:purine nucleobase biosynthetic process"/>
    <property type="evidence" value="ECO:0007669"/>
    <property type="project" value="UniProtKB-UniRule"/>
</dbReference>
<keyword evidence="7 10" id="KW-0479">Metal-binding</keyword>
<reference evidence="12" key="1">
    <citation type="journal article" date="2020" name="mSystems">
        <title>Genome- and Community-Level Interaction Insights into Carbon Utilization and Element Cycling Functions of Hydrothermarchaeota in Hydrothermal Sediment.</title>
        <authorList>
            <person name="Zhou Z."/>
            <person name="Liu Y."/>
            <person name="Xu W."/>
            <person name="Pan J."/>
            <person name="Luo Z.H."/>
            <person name="Li M."/>
        </authorList>
    </citation>
    <scope>NUCLEOTIDE SEQUENCE [LARGE SCALE GENOMIC DNA]</scope>
    <source>
        <strain evidence="12">HyVt-493</strain>
    </source>
</reference>
<dbReference type="NCBIfam" id="TIGR01134">
    <property type="entry name" value="purF"/>
    <property type="match status" value="1"/>
</dbReference>
<evidence type="ECO:0000256" key="2">
    <source>
        <dbReference type="ARBA" id="ARBA00010138"/>
    </source>
</evidence>
<dbReference type="InterPro" id="IPR029055">
    <property type="entry name" value="Ntn_hydrolases_N"/>
</dbReference>
<comment type="cofactor">
    <cofactor evidence="7 10">
        <name>Mg(2+)</name>
        <dbReference type="ChEBI" id="CHEBI:18420"/>
    </cofactor>
    <text evidence="7 10">Binds 1 Mg(2+) ion per subunit.</text>
</comment>
<keyword evidence="7 10" id="KW-0460">Magnesium</keyword>
<comment type="function">
    <text evidence="7">Catalyzes the formation of phosphoribosylamine from phosphoribosylpyrophosphate (PRPP) and glutamine.</text>
</comment>
<evidence type="ECO:0000256" key="7">
    <source>
        <dbReference type="HAMAP-Rule" id="MF_01931"/>
    </source>
</evidence>
<dbReference type="PROSITE" id="PS51278">
    <property type="entry name" value="GATASE_TYPE_2"/>
    <property type="match status" value="1"/>
</dbReference>
<comment type="caution">
    <text evidence="7">Lacks conserved residue(s) required for the propagation of feature annotation.</text>
</comment>
<evidence type="ECO:0000259" key="11">
    <source>
        <dbReference type="PROSITE" id="PS51278"/>
    </source>
</evidence>
<comment type="similarity">
    <text evidence="2 7 8">In the C-terminal section; belongs to the purine/pyrimidine phosphoribosyltransferase family.</text>
</comment>
<evidence type="ECO:0000313" key="12">
    <source>
        <dbReference type="EMBL" id="HFC92637.1"/>
    </source>
</evidence>
<protein>
    <recommendedName>
        <fullName evidence="7">Amidophosphoribosyltransferase</fullName>
        <shortName evidence="7">ATase</shortName>
        <ecNumber evidence="7">2.4.2.14</ecNumber>
    </recommendedName>
    <alternativeName>
        <fullName evidence="7">Glutamine phosphoribosylpyrophosphate amidotransferase</fullName>
        <shortName evidence="7">GPATase</shortName>
    </alternativeName>
</protein>
<evidence type="ECO:0000256" key="10">
    <source>
        <dbReference type="PIRSR" id="PIRSR000485-2"/>
    </source>
</evidence>
<evidence type="ECO:0000256" key="9">
    <source>
        <dbReference type="PIRSR" id="PIRSR000485-1"/>
    </source>
</evidence>
<evidence type="ECO:0000256" key="5">
    <source>
        <dbReference type="ARBA" id="ARBA00022755"/>
    </source>
</evidence>
<dbReference type="InterPro" id="IPR029057">
    <property type="entry name" value="PRTase-like"/>
</dbReference>
<sequence>MCGIIGIVSQEPVNQAIFDGLSVLQHRGQDAAGIVTSDGKRLYSQRDNGLISNVFHSQHMLMLQGNMGIGHVRYPTAGSSSASEAQPFYVNSPYGITMAHNGNLTNDAELKKEMFRQDRRHINTDSDSEILLNIFAQELQKQDVYRIKPENVFEAVSGVHKRCLGAYAVTAMITRDGLVGFRDPNGIRPLIYGKRTTKNGKISHILASESVSLLTQGYEIVRDIEPGEAIYITFKGEVHTKQCADNPQYNTCIFEYVYFARPDSIIDDVFVHKARMRMGHKLAEKVKKEWGDHDIDVIVPIPDTSRTSALEMAMTLGLPYREGFVKNRYIARTFIMPGQAKRKKSVRQKLVPIELEFKNKNVMLVDDSIVRGTTSQEIVQMVRDSGAKNVYFASASPAIRYPNIYGIDMPVAKELIAHGRTESEVADAIGADRLVFQELEDLIDCISEGNPKLTHFDCSVFTGEYITGETEDYFNQLRERRSDAAKENKNNEMAPLDLVSND</sequence>
<accession>A0A7V2T000</accession>
<evidence type="ECO:0000256" key="6">
    <source>
        <dbReference type="ARBA" id="ARBA00022962"/>
    </source>
</evidence>
<dbReference type="GO" id="GO:0006189">
    <property type="term" value="P:'de novo' IMP biosynthetic process"/>
    <property type="evidence" value="ECO:0007669"/>
    <property type="project" value="UniProtKB-UniRule"/>
</dbReference>
<dbReference type="PIRSF" id="PIRSF000485">
    <property type="entry name" value="Amd_phspho_trans"/>
    <property type="match status" value="1"/>
</dbReference>
<proteinExistence type="inferred from homology"/>
<feature type="binding site" evidence="7 10">
    <location>
        <position position="304"/>
    </location>
    <ligand>
        <name>Mg(2+)</name>
        <dbReference type="ChEBI" id="CHEBI:18420"/>
    </ligand>
</feature>
<dbReference type="Gene3D" id="3.60.20.10">
    <property type="entry name" value="Glutamine Phosphoribosylpyrophosphate, subunit 1, domain 1"/>
    <property type="match status" value="1"/>
</dbReference>
<dbReference type="InterPro" id="IPR000836">
    <property type="entry name" value="PRTase_dom"/>
</dbReference>
<dbReference type="PANTHER" id="PTHR11907">
    <property type="entry name" value="AMIDOPHOSPHORIBOSYLTRANSFERASE"/>
    <property type="match status" value="1"/>
</dbReference>
<keyword evidence="3 7" id="KW-0328">Glycosyltransferase</keyword>
<comment type="pathway">
    <text evidence="1 7 8">Purine metabolism; IMP biosynthesis via de novo pathway; N(1)-(5-phospho-D-ribosyl)glycinamide from 5-phospho-alpha-D-ribose 1-diphosphate: step 1/2.</text>
</comment>
<dbReference type="CDD" id="cd00715">
    <property type="entry name" value="GPATase_N"/>
    <property type="match status" value="1"/>
</dbReference>
<dbReference type="GO" id="GO:0000287">
    <property type="term" value="F:magnesium ion binding"/>
    <property type="evidence" value="ECO:0007669"/>
    <property type="project" value="UniProtKB-UniRule"/>
</dbReference>
<comment type="caution">
    <text evidence="12">The sequence shown here is derived from an EMBL/GenBank/DDBJ whole genome shotgun (WGS) entry which is preliminary data.</text>
</comment>
<dbReference type="Gene3D" id="3.40.50.2020">
    <property type="match status" value="1"/>
</dbReference>
<dbReference type="InterPro" id="IPR017932">
    <property type="entry name" value="GATase_2_dom"/>
</dbReference>
<dbReference type="SUPFAM" id="SSF53271">
    <property type="entry name" value="PRTase-like"/>
    <property type="match status" value="1"/>
</dbReference>
<dbReference type="EC" id="2.4.2.14" evidence="7"/>
<dbReference type="UniPathway" id="UPA00074">
    <property type="reaction ID" value="UER00124"/>
</dbReference>
<dbReference type="EMBL" id="DRMS01000278">
    <property type="protein sequence ID" value="HFC92637.1"/>
    <property type="molecule type" value="Genomic_DNA"/>
</dbReference>